<dbReference type="Gene3D" id="3.40.630.10">
    <property type="entry name" value="Zn peptidases"/>
    <property type="match status" value="1"/>
</dbReference>
<dbReference type="RefSeq" id="WP_084947310.1">
    <property type="nucleotide sequence ID" value="NZ_MZZM01000005.1"/>
</dbReference>
<evidence type="ECO:0008006" key="4">
    <source>
        <dbReference type="Google" id="ProtNLM"/>
    </source>
</evidence>
<gene>
    <name evidence="2" type="ORF">B5M45_01800</name>
</gene>
<evidence type="ECO:0000256" key="1">
    <source>
        <dbReference type="ARBA" id="ARBA00022801"/>
    </source>
</evidence>
<dbReference type="SUPFAM" id="SSF53187">
    <property type="entry name" value="Zn-dependent exopeptidases"/>
    <property type="match status" value="1"/>
</dbReference>
<dbReference type="GO" id="GO:0016813">
    <property type="term" value="F:hydrolase activity, acting on carbon-nitrogen (but not peptide) bonds, in linear amidines"/>
    <property type="evidence" value="ECO:0007669"/>
    <property type="project" value="InterPro"/>
</dbReference>
<dbReference type="InterPro" id="IPR010158">
    <property type="entry name" value="Amidase_Cbmase"/>
</dbReference>
<organism evidence="2 3">
    <name type="scientific">Mycobacterium simiae</name>
    <name type="common">Mycobacterium habana</name>
    <dbReference type="NCBI Taxonomy" id="1784"/>
    <lineage>
        <taxon>Bacteria</taxon>
        <taxon>Bacillati</taxon>
        <taxon>Actinomycetota</taxon>
        <taxon>Actinomycetes</taxon>
        <taxon>Mycobacteriales</taxon>
        <taxon>Mycobacteriaceae</taxon>
        <taxon>Mycobacterium</taxon>
        <taxon>Mycobacterium simiae complex</taxon>
    </lineage>
</organism>
<evidence type="ECO:0000313" key="3">
    <source>
        <dbReference type="Proteomes" id="UP000193040"/>
    </source>
</evidence>
<sequence length="313" mass="33454">MKGIARSEDPLIARNEAAEYAMGSSTSPSKDDAFPSDFAVMSTFGATSGGGVARQAATLESGQTHKWFANWLSGHGFRVERDRIGNPFAFLELIPGAPYVLAGSHLDSQPRGGKFDGAYGVLAAAHAAVRVQENYRRTGARAAANIAVVDWFNEEGSRVKPSMMGSAVFTGKLDLEEALTTTDGAGATVREALSGIGELGSTVIGLESVAVAAYVEIHIEQGKILGKRSNGYRPGCVYVGGEQARDFSPWHTGAYGRCRHGRPSGRPLWRGIDGGRRPRGRRQVSGAVAQLVRAVDRVPKLSKRHCRPGLYVR</sequence>
<proteinExistence type="predicted"/>
<evidence type="ECO:0000313" key="2">
    <source>
        <dbReference type="EMBL" id="ORJ63987.1"/>
    </source>
</evidence>
<dbReference type="EMBL" id="MZZM01000005">
    <property type="protein sequence ID" value="ORJ63987.1"/>
    <property type="molecule type" value="Genomic_DNA"/>
</dbReference>
<dbReference type="Proteomes" id="UP000193040">
    <property type="component" value="Unassembled WGS sequence"/>
</dbReference>
<keyword evidence="3" id="KW-1185">Reference proteome</keyword>
<dbReference type="PANTHER" id="PTHR32494:SF5">
    <property type="entry name" value="ALLANTOATE AMIDOHYDROLASE"/>
    <property type="match status" value="1"/>
</dbReference>
<dbReference type="PANTHER" id="PTHR32494">
    <property type="entry name" value="ALLANTOATE DEIMINASE-RELATED"/>
    <property type="match status" value="1"/>
</dbReference>
<name>A0A1X0YG99_MYCSI</name>
<accession>A0A1X0YG99</accession>
<dbReference type="AlphaFoldDB" id="A0A1X0YG99"/>
<comment type="caution">
    <text evidence="2">The sequence shown here is derived from an EMBL/GenBank/DDBJ whole genome shotgun (WGS) entry which is preliminary data.</text>
</comment>
<keyword evidence="1" id="KW-0378">Hydrolase</keyword>
<reference evidence="2 3" key="1">
    <citation type="submission" date="2017-03" db="EMBL/GenBank/DDBJ databases">
        <title>Genomic insights into Mycobacterium simiae human colonization.</title>
        <authorList>
            <person name="Steffani J.L."/>
            <person name="Brunck M.E."/>
            <person name="Cruz E."/>
            <person name="Montiel R."/>
            <person name="Barona F."/>
        </authorList>
    </citation>
    <scope>NUCLEOTIDE SEQUENCE [LARGE SCALE GENOMIC DNA]</scope>
    <source>
        <strain evidence="2 3">MsiGto</strain>
    </source>
</reference>
<protein>
    <recommendedName>
        <fullName evidence="4">M20/M25/M40 family metallo-hydrolase</fullName>
    </recommendedName>
</protein>